<accession>A0A6G2A3U1</accession>
<evidence type="ECO:0000313" key="3">
    <source>
        <dbReference type="Proteomes" id="UP000477010"/>
    </source>
</evidence>
<evidence type="ECO:0000313" key="2">
    <source>
        <dbReference type="EMBL" id="MSC82247.1"/>
    </source>
</evidence>
<protein>
    <submittedName>
        <fullName evidence="1">Type IV secretory system conjugative DNA transfer family protein</fullName>
    </submittedName>
</protein>
<dbReference type="InterPro" id="IPR003688">
    <property type="entry name" value="TraG/VirD4"/>
</dbReference>
<evidence type="ECO:0000313" key="1">
    <source>
        <dbReference type="EMBL" id="MSC70444.1"/>
    </source>
</evidence>
<feature type="non-terminal residue" evidence="1">
    <location>
        <position position="1"/>
    </location>
</feature>
<dbReference type="Proteomes" id="UP000477010">
    <property type="component" value="Unassembled WGS sequence"/>
</dbReference>
<dbReference type="AlphaFoldDB" id="A0A6G2A3U1"/>
<dbReference type="EMBL" id="WKQG01000053">
    <property type="protein sequence ID" value="MSC70444.1"/>
    <property type="molecule type" value="Genomic_DNA"/>
</dbReference>
<reference evidence="1 3" key="1">
    <citation type="journal article" date="2019" name="Nat. Med.">
        <title>A library of human gut bacterial isolates paired with longitudinal multiomics data enables mechanistic microbiome research.</title>
        <authorList>
            <person name="Poyet M."/>
            <person name="Groussin M."/>
            <person name="Gibbons S.M."/>
            <person name="Avila-Pacheco J."/>
            <person name="Jiang X."/>
            <person name="Kearney S.M."/>
            <person name="Perrotta A.R."/>
            <person name="Berdy B."/>
            <person name="Zhao S."/>
            <person name="Lieberman T.D."/>
            <person name="Swanson P.K."/>
            <person name="Smith M."/>
            <person name="Roesemann S."/>
            <person name="Alexander J.E."/>
            <person name="Rich S.A."/>
            <person name="Livny J."/>
            <person name="Vlamakis H."/>
            <person name="Clish C."/>
            <person name="Bullock K."/>
            <person name="Deik A."/>
            <person name="Scott J."/>
            <person name="Pierce K.A."/>
            <person name="Xavier R.J."/>
            <person name="Alm E.J."/>
        </authorList>
    </citation>
    <scope>NUCLEOTIDE SEQUENCE</scope>
    <source>
        <strain evidence="1">BIOML-B7</strain>
        <strain evidence="2 3">BIOML-B9</strain>
    </source>
</reference>
<organism evidence="1">
    <name type="scientific">Faecalibacterium prausnitzii</name>
    <dbReference type="NCBI Taxonomy" id="853"/>
    <lineage>
        <taxon>Bacteria</taxon>
        <taxon>Bacillati</taxon>
        <taxon>Bacillota</taxon>
        <taxon>Clostridia</taxon>
        <taxon>Eubacteriales</taxon>
        <taxon>Oscillospiraceae</taxon>
        <taxon>Faecalibacterium</taxon>
    </lineage>
</organism>
<gene>
    <name evidence="1" type="ORF">GKD79_16510</name>
    <name evidence="2" type="ORF">GKD85_15920</name>
</gene>
<dbReference type="EMBL" id="WKQE01000055">
    <property type="protein sequence ID" value="MSC82247.1"/>
    <property type="molecule type" value="Genomic_DNA"/>
</dbReference>
<proteinExistence type="predicted"/>
<dbReference type="Pfam" id="PF02534">
    <property type="entry name" value="T4SS-DNA_transf"/>
    <property type="match status" value="1"/>
</dbReference>
<sequence length="103" mass="11677">LQRGTPKLDKDGKPVRNEKGKIIYESYKIRVFNTINFQKSMHFNPFAYIHSEKDILKIVTTLIANTKGEGKAGDDFWVSATRSQTVKSLRTSNGFPLFGELVV</sequence>
<comment type="caution">
    <text evidence="1">The sequence shown here is derived from an EMBL/GenBank/DDBJ whole genome shotgun (WGS) entry which is preliminary data.</text>
</comment>
<dbReference type="GO" id="GO:0016020">
    <property type="term" value="C:membrane"/>
    <property type="evidence" value="ECO:0007669"/>
    <property type="project" value="InterPro"/>
</dbReference>
<name>A0A6G2A3U1_9FIRM</name>